<dbReference type="RefSeq" id="WP_256945759.1">
    <property type="nucleotide sequence ID" value="NZ_JANHNZ010000010.1"/>
</dbReference>
<dbReference type="Proteomes" id="UP001059480">
    <property type="component" value="Unassembled WGS sequence"/>
</dbReference>
<keyword evidence="2" id="KW-1185">Reference proteome</keyword>
<sequence length="94" mass="11013">MAHRSDQMSALEVLEKNAEKIYHLIHSQRNHLCLTQCPAFEEVVDTQLYGFSKQVEYAVMIEVIDKETGHRLMSDLEHSLNDVYTEIYEKTKNK</sequence>
<dbReference type="NCBIfam" id="NF010187">
    <property type="entry name" value="PRK13666.1"/>
    <property type="match status" value="1"/>
</dbReference>
<dbReference type="EMBL" id="JANHNZ010000010">
    <property type="protein sequence ID" value="MCQ9210647.1"/>
    <property type="molecule type" value="Genomic_DNA"/>
</dbReference>
<accession>A0ABT1WQJ7</accession>
<reference evidence="1" key="1">
    <citation type="submission" date="2022-07" db="EMBL/GenBank/DDBJ databases">
        <authorList>
            <person name="Jung M.-Y."/>
            <person name="Lee M."/>
        </authorList>
    </citation>
    <scope>NUCLEOTIDE SEQUENCE</scope>
    <source>
        <strain evidence="1">S8</strain>
    </source>
</reference>
<reference evidence="1" key="3">
    <citation type="journal article" date="2023" name="Microbiol. Resour. Announc.">
        <title>Draft Genome Sequence of Granulicatella sp. Strain S8, Isolated from a Marine Fish, Seriola quinqueradiata.</title>
        <authorList>
            <person name="Lee M."/>
            <person name="Farooq A."/>
            <person name="Jeong J.B."/>
            <person name="Jung M.Y."/>
        </authorList>
    </citation>
    <scope>NUCLEOTIDE SEQUENCE</scope>
    <source>
        <strain evidence="1">S8</strain>
    </source>
</reference>
<evidence type="ECO:0000313" key="1">
    <source>
        <dbReference type="EMBL" id="MCQ9210647.1"/>
    </source>
</evidence>
<dbReference type="SUPFAM" id="SSF140404">
    <property type="entry name" value="EF2458-like"/>
    <property type="match status" value="1"/>
</dbReference>
<dbReference type="Gene3D" id="1.10.287.750">
    <property type="entry name" value="SO2669-like"/>
    <property type="match status" value="1"/>
</dbReference>
<dbReference type="InterPro" id="IPR009983">
    <property type="entry name" value="UPF0358"/>
</dbReference>
<dbReference type="InterPro" id="IPR036270">
    <property type="entry name" value="UPF0358_sf"/>
</dbReference>
<proteinExistence type="predicted"/>
<reference evidence="1" key="2">
    <citation type="journal article" date="2023" name="Curr. Microbiol.">
        <title>Granulicatella seriolae sp. nov., a Novel Facultative Anaerobe Isolated from Yellowtail Marine Fish.</title>
        <authorList>
            <person name="Lee M."/>
            <person name="Choi Y.J."/>
            <person name="Farooq A."/>
            <person name="Jeong J.B."/>
            <person name="Jung M.Y."/>
        </authorList>
    </citation>
    <scope>NUCLEOTIDE SEQUENCE</scope>
    <source>
        <strain evidence="1">S8</strain>
    </source>
</reference>
<evidence type="ECO:0000313" key="2">
    <source>
        <dbReference type="Proteomes" id="UP001059480"/>
    </source>
</evidence>
<organism evidence="1 2">
    <name type="scientific">Granulicatella seriolae</name>
    <dbReference type="NCBI Taxonomy" id="2967226"/>
    <lineage>
        <taxon>Bacteria</taxon>
        <taxon>Bacillati</taxon>
        <taxon>Bacillota</taxon>
        <taxon>Bacilli</taxon>
        <taxon>Lactobacillales</taxon>
        <taxon>Carnobacteriaceae</taxon>
        <taxon>Granulicatella</taxon>
    </lineage>
</organism>
<gene>
    <name evidence="1" type="ORF">NPA36_08805</name>
</gene>
<comment type="caution">
    <text evidence="1">The sequence shown here is derived from an EMBL/GenBank/DDBJ whole genome shotgun (WGS) entry which is preliminary data.</text>
</comment>
<name>A0ABT1WQJ7_9LACT</name>
<dbReference type="Pfam" id="PF07408">
    <property type="entry name" value="DUF1507"/>
    <property type="match status" value="1"/>
</dbReference>
<protein>
    <submittedName>
        <fullName evidence="1">YlaN family protein</fullName>
    </submittedName>
</protein>